<feature type="compositionally biased region" description="Low complexity" evidence="8">
    <location>
        <begin position="314"/>
        <end position="323"/>
    </location>
</feature>
<dbReference type="PANTHER" id="PTHR21541:SF3">
    <property type="entry name" value="STRUCTURE-SPECIFIC ENDONUCLEASE SUBUNIT SLX4"/>
    <property type="match status" value="1"/>
</dbReference>
<reference evidence="9" key="2">
    <citation type="journal article" date="2022" name="Microbiol. Resour. Announc.">
        <title>Whole-Genome Sequence of Entomortierella parvispora E1425, a Mucoromycotan Fungus Associated with Burkholderiaceae-Related Endosymbiotic Bacteria.</title>
        <authorList>
            <person name="Herlambang A."/>
            <person name="Guo Y."/>
            <person name="Takashima Y."/>
            <person name="Narisawa K."/>
            <person name="Ohta H."/>
            <person name="Nishizawa T."/>
        </authorList>
    </citation>
    <scope>NUCLEOTIDE SEQUENCE</scope>
    <source>
        <strain evidence="9">E1425</strain>
    </source>
</reference>
<dbReference type="PANTHER" id="PTHR21541">
    <property type="entry name" value="BTB POZ DOMAIN CONTAINING 12"/>
    <property type="match status" value="1"/>
</dbReference>
<dbReference type="OrthoDB" id="7694678at2759"/>
<feature type="region of interest" description="Disordered" evidence="8">
    <location>
        <begin position="314"/>
        <end position="343"/>
    </location>
</feature>
<evidence type="ECO:0000256" key="2">
    <source>
        <dbReference type="ARBA" id="ARBA00006661"/>
    </source>
</evidence>
<evidence type="ECO:0000256" key="4">
    <source>
        <dbReference type="ARBA" id="ARBA00023172"/>
    </source>
</evidence>
<evidence type="ECO:0000256" key="6">
    <source>
        <dbReference type="ARBA" id="ARBA00023242"/>
    </source>
</evidence>
<dbReference type="GO" id="GO:0033557">
    <property type="term" value="C:Slx1-Slx4 complex"/>
    <property type="evidence" value="ECO:0007669"/>
    <property type="project" value="InterPro"/>
</dbReference>
<name>A0A9P3LV11_9FUNG</name>
<protein>
    <recommendedName>
        <fullName evidence="7">Structure-specific endonuclease subunit SLX4</fullName>
    </recommendedName>
</protein>
<evidence type="ECO:0000256" key="7">
    <source>
        <dbReference type="ARBA" id="ARBA00029496"/>
    </source>
</evidence>
<keyword evidence="6" id="KW-0539">Nucleus</keyword>
<feature type="region of interest" description="Disordered" evidence="8">
    <location>
        <begin position="703"/>
        <end position="876"/>
    </location>
</feature>
<keyword evidence="5" id="KW-0234">DNA repair</keyword>
<comment type="subcellular location">
    <subcellularLocation>
        <location evidence="1">Nucleus</location>
    </subcellularLocation>
</comment>
<feature type="compositionally biased region" description="Polar residues" evidence="8">
    <location>
        <begin position="911"/>
        <end position="921"/>
    </location>
</feature>
<dbReference type="GO" id="GO:0006260">
    <property type="term" value="P:DNA replication"/>
    <property type="evidence" value="ECO:0007669"/>
    <property type="project" value="InterPro"/>
</dbReference>
<feature type="compositionally biased region" description="Polar residues" evidence="8">
    <location>
        <begin position="405"/>
        <end position="414"/>
    </location>
</feature>
<sequence>MHSGFGAGDDDDDDDDFEPVSPHPIRRRQDLPRPSLKRPRPPGKPSLTSSATIPALTSSLPANKKSLPCPHAGTQAGSVKSSVTTTTTVSSATTTSKGLQRSGSALSLKRAISKNAIPKSSDSASSRQEDPLEIDPPVVSVPASTDPIVIMDDSDRTQPSTQGQPSQEQPVRKVPRTPSRTPKKFKSTETVRQQVVSLTDTPDDNFTSDAIITTINVPVSTLEEQERLDKIQRLEDDQGDDSLQLALAISRSMDHSEDGSAVNQTSWSMAPLNIRKGKGRRKVTEQEKNETSVLPLTEVQHLIQANVSALLFPEEPSSTSHTSSGEHHDFTKKTPPWRPSRFAGTTKADLEFSLSQSSETETETSKTTLWDLSRFKDEHTIDRLHLDSNHIEEGSSRLEGDDNQDPQQQRSSPPAVTDRDLYITRFMAHYLHRDKSTSATDTQQELSSLDLLEGEDTANAQAGPSSKEGDDKPMFSSPIWSAPRARRISFKDQTKALDRDFAISLQNEITGHLADMERTIQEAKLVAYTKILQSLKRRPITSRLRSPEPMDLIAANSRNLRNLSLELEQEIIMDGYQPSSSPLLRYSKNKDNDLGHGADLITDLSLERSPRIPDNYNVDDYQDDYTASFLDGDDYQPDFSFELIPADSTNVEDHPSIHNIHQETIHIASSPSVSLSAAGSQSQQSVHAVNAAYTSPIDLNKTPGYSGARLSQQQDASPSFSSPVRLPPPLDFVKLGYHGTTTQSSTPPRSISPSPAPVSGNDSRIDPPAFPWVTTPKRTNKTRRLDFDHDETERGPSLQGQDPGDGQDLWSPILSDLDDDESDPPLPRIPSRPRSMFKGKMAVRPVPSLTSYQERQRALSLSPSPPPLRPLSQRSKANPLQGLPLLKRFAVPAVGTSQQHAEAAARVGTSAPLTSATSTRSRAPISDIATDIVVPNRGTSDKNRSVKDRMSPVLDGEHAMSPILSEEELNPGESTALSQRLNMSISPQTLSNAIAASTAPKRRRGPSKKNADATTVQSTIADGAEPTPPQTPTKRKRLATLRAEALSAQTAKFVANLKAQGSRPKYEEMSMARLKTLAMTFGLKPSSKPAMVEQLNAIWRNLNPNAGDGPEETRARGETIPEVIATLEGRVGVRDEGAVGVLPEDEDDIFELASDFGGGSITASNRQADDSVGYNFDQEYDQDHQNDYYYDPWEDEQMDNRAISPVQRSPIRAARWSSPEVIYDLNGNGNEDVDRGAAFASPKLNVNGDAAVGQRSDMGSVILSDTEPVEILDEEDVPLIRTRNTRVDILSERSSSQGGSESDLLSDEDDEDGENEGAGDDEQDGSTDQELDLALVPELENLERRLGEFLSNTSHLRQQYLTYKPLDLESLWEECQRADILCTREQIRQFLDKQGIICFVPAHSSLSSWRKKRATKVDKRRKRADK</sequence>
<gene>
    <name evidence="9" type="ORF">EMPS_03595</name>
</gene>
<reference evidence="9" key="1">
    <citation type="submission" date="2021-11" db="EMBL/GenBank/DDBJ databases">
        <authorList>
            <person name="Herlambang A."/>
            <person name="Guo Y."/>
            <person name="Takashima Y."/>
            <person name="Nishizawa T."/>
        </authorList>
    </citation>
    <scope>NUCLEOTIDE SEQUENCE</scope>
    <source>
        <strain evidence="9">E1425</strain>
    </source>
</reference>
<feature type="region of interest" description="Disordered" evidence="8">
    <location>
        <begin position="450"/>
        <end position="478"/>
    </location>
</feature>
<comment type="caution">
    <text evidence="9">The sequence shown here is derived from an EMBL/GenBank/DDBJ whole genome shotgun (WGS) entry which is preliminary data.</text>
</comment>
<feature type="region of interest" description="Disordered" evidence="8">
    <location>
        <begin position="995"/>
        <end position="1036"/>
    </location>
</feature>
<feature type="compositionally biased region" description="Polar residues" evidence="8">
    <location>
        <begin position="709"/>
        <end position="722"/>
    </location>
</feature>
<feature type="region of interest" description="Disordered" evidence="8">
    <location>
        <begin position="1"/>
        <end position="194"/>
    </location>
</feature>
<comment type="similarity">
    <text evidence="2">Belongs to the SLX4 family.</text>
</comment>
<keyword evidence="3" id="KW-0227">DNA damage</keyword>
<proteinExistence type="inferred from homology"/>
<feature type="compositionally biased region" description="Low complexity" evidence="8">
    <location>
        <begin position="1292"/>
        <end position="1303"/>
    </location>
</feature>
<feature type="compositionally biased region" description="Acidic residues" evidence="8">
    <location>
        <begin position="1304"/>
        <end position="1328"/>
    </location>
</feature>
<feature type="region of interest" description="Disordered" evidence="8">
    <location>
        <begin position="1288"/>
        <end position="1328"/>
    </location>
</feature>
<feature type="compositionally biased region" description="Polar residues" evidence="8">
    <location>
        <begin position="157"/>
        <end position="169"/>
    </location>
</feature>
<dbReference type="InterPro" id="IPR018574">
    <property type="entry name" value="Structure-sp_endonuc_su_Slx4"/>
</dbReference>
<feature type="region of interest" description="Disordered" evidence="8">
    <location>
        <begin position="902"/>
        <end position="922"/>
    </location>
</feature>
<feature type="compositionally biased region" description="Low complexity" evidence="8">
    <location>
        <begin position="76"/>
        <end position="98"/>
    </location>
</feature>
<feature type="compositionally biased region" description="Polar residues" evidence="8">
    <location>
        <begin position="48"/>
        <end position="61"/>
    </location>
</feature>
<evidence type="ECO:0000313" key="9">
    <source>
        <dbReference type="EMBL" id="GJJ71245.1"/>
    </source>
</evidence>
<dbReference type="Pfam" id="PF09494">
    <property type="entry name" value="Slx4"/>
    <property type="match status" value="1"/>
</dbReference>
<accession>A0A9P3LV11</accession>
<evidence type="ECO:0000256" key="1">
    <source>
        <dbReference type="ARBA" id="ARBA00004123"/>
    </source>
</evidence>
<evidence type="ECO:0000256" key="3">
    <source>
        <dbReference type="ARBA" id="ARBA00022763"/>
    </source>
</evidence>
<dbReference type="EMBL" id="BQFW01000005">
    <property type="protein sequence ID" value="GJJ71245.1"/>
    <property type="molecule type" value="Genomic_DNA"/>
</dbReference>
<evidence type="ECO:0000256" key="8">
    <source>
        <dbReference type="SAM" id="MobiDB-lite"/>
    </source>
</evidence>
<evidence type="ECO:0000256" key="5">
    <source>
        <dbReference type="ARBA" id="ARBA00023204"/>
    </source>
</evidence>
<feature type="compositionally biased region" description="Low complexity" evidence="8">
    <location>
        <begin position="740"/>
        <end position="759"/>
    </location>
</feature>
<keyword evidence="4" id="KW-0233">DNA recombination</keyword>
<feature type="region of interest" description="Disordered" evidence="8">
    <location>
        <begin position="393"/>
        <end position="418"/>
    </location>
</feature>
<dbReference type="GO" id="GO:0006281">
    <property type="term" value="P:DNA repair"/>
    <property type="evidence" value="ECO:0007669"/>
    <property type="project" value="UniProtKB-KW"/>
</dbReference>
<dbReference type="Proteomes" id="UP000827284">
    <property type="component" value="Unassembled WGS sequence"/>
</dbReference>
<evidence type="ECO:0000313" key="10">
    <source>
        <dbReference type="Proteomes" id="UP000827284"/>
    </source>
</evidence>
<dbReference type="GO" id="GO:0000712">
    <property type="term" value="P:resolution of meiotic recombination intermediates"/>
    <property type="evidence" value="ECO:0007669"/>
    <property type="project" value="TreeGrafter"/>
</dbReference>
<feature type="compositionally biased region" description="Acidic residues" evidence="8">
    <location>
        <begin position="8"/>
        <end position="18"/>
    </location>
</feature>
<feature type="compositionally biased region" description="Basic and acidic residues" evidence="8">
    <location>
        <begin position="783"/>
        <end position="794"/>
    </location>
</feature>
<organism evidence="9 10">
    <name type="scientific">Entomortierella parvispora</name>
    <dbReference type="NCBI Taxonomy" id="205924"/>
    <lineage>
        <taxon>Eukaryota</taxon>
        <taxon>Fungi</taxon>
        <taxon>Fungi incertae sedis</taxon>
        <taxon>Mucoromycota</taxon>
        <taxon>Mortierellomycotina</taxon>
        <taxon>Mortierellomycetes</taxon>
        <taxon>Mortierellales</taxon>
        <taxon>Mortierellaceae</taxon>
        <taxon>Entomortierella</taxon>
    </lineage>
</organism>
<keyword evidence="10" id="KW-1185">Reference proteome</keyword>